<gene>
    <name evidence="1" type="ORF">LshimejAT787_1602590</name>
</gene>
<accession>A0A9P3PZ91</accession>
<proteinExistence type="predicted"/>
<dbReference type="Gene3D" id="3.80.10.10">
    <property type="entry name" value="Ribonuclease Inhibitor"/>
    <property type="match status" value="1"/>
</dbReference>
<dbReference type="OrthoDB" id="3543113at2759"/>
<protein>
    <recommendedName>
        <fullName evidence="3">F-box domain-containing protein</fullName>
    </recommendedName>
</protein>
<keyword evidence="2" id="KW-1185">Reference proteome</keyword>
<dbReference type="EMBL" id="BRPK01000016">
    <property type="protein sequence ID" value="GLB44329.1"/>
    <property type="molecule type" value="Genomic_DNA"/>
</dbReference>
<name>A0A9P3PZ91_LYOSH</name>
<evidence type="ECO:0008006" key="3">
    <source>
        <dbReference type="Google" id="ProtNLM"/>
    </source>
</evidence>
<dbReference type="Proteomes" id="UP001063166">
    <property type="component" value="Unassembled WGS sequence"/>
</dbReference>
<sequence>MHSEPALDALWCNQATLGPLIQAMPTHLWRLEEAWRGKHIVTFAQAPEDSDWDRFKHYARKVRVFGCYQHHRSLDIHTDAMLTLASYRPAISLLPVLREVTFSTGSPENKSFLFAQCLLSSTIQHVSLVIDVEQYATRALLSAIPLNCPDIKSLDIKLSPDLEPSSAQRGSQTLHSAVIDLVLAMPRLRSLRIPSLSLRFNVLDHISTFSSLSRLETGKLTLDTARLRSFSEPNSRFPSLRSLTFSVESLEAAALLVDSICRPLTSLTITIKRDSSAAEIPNFVHTLTRHPCYESLLHLGITIEHAQNGPNEQADASDVRALFLLPRLESLQLSSRPFAAAIDDAWLATAATTWPQLRSLSIRGMTETTLAGLIPLVRRCPLEHISVDATWTPFNIQHLLIIGNTQVQIIDIVNSRLQGDVLAVLRCLLLLFPRLKSVHNEGRDDAAAWAELQRFLDRSLQC</sequence>
<dbReference type="InterPro" id="IPR032675">
    <property type="entry name" value="LRR_dom_sf"/>
</dbReference>
<organism evidence="1 2">
    <name type="scientific">Lyophyllum shimeji</name>
    <name type="common">Hon-shimeji</name>
    <name type="synonym">Tricholoma shimeji</name>
    <dbReference type="NCBI Taxonomy" id="47721"/>
    <lineage>
        <taxon>Eukaryota</taxon>
        <taxon>Fungi</taxon>
        <taxon>Dikarya</taxon>
        <taxon>Basidiomycota</taxon>
        <taxon>Agaricomycotina</taxon>
        <taxon>Agaricomycetes</taxon>
        <taxon>Agaricomycetidae</taxon>
        <taxon>Agaricales</taxon>
        <taxon>Tricholomatineae</taxon>
        <taxon>Lyophyllaceae</taxon>
        <taxon>Lyophyllum</taxon>
    </lineage>
</organism>
<evidence type="ECO:0000313" key="1">
    <source>
        <dbReference type="EMBL" id="GLB44329.1"/>
    </source>
</evidence>
<reference evidence="1" key="1">
    <citation type="submission" date="2022-07" db="EMBL/GenBank/DDBJ databases">
        <title>The genome of Lyophyllum shimeji provides insight into the initial evolution of ectomycorrhizal fungal genome.</title>
        <authorList>
            <person name="Kobayashi Y."/>
            <person name="Shibata T."/>
            <person name="Hirakawa H."/>
            <person name="Shigenobu S."/>
            <person name="Nishiyama T."/>
            <person name="Yamada A."/>
            <person name="Hasebe M."/>
            <person name="Kawaguchi M."/>
        </authorList>
    </citation>
    <scope>NUCLEOTIDE SEQUENCE</scope>
    <source>
        <strain evidence="1">AT787</strain>
    </source>
</reference>
<comment type="caution">
    <text evidence="1">The sequence shown here is derived from an EMBL/GenBank/DDBJ whole genome shotgun (WGS) entry which is preliminary data.</text>
</comment>
<dbReference type="AlphaFoldDB" id="A0A9P3PZ91"/>
<evidence type="ECO:0000313" key="2">
    <source>
        <dbReference type="Proteomes" id="UP001063166"/>
    </source>
</evidence>
<dbReference type="SUPFAM" id="SSF52047">
    <property type="entry name" value="RNI-like"/>
    <property type="match status" value="1"/>
</dbReference>